<dbReference type="InterPro" id="IPR025110">
    <property type="entry name" value="AMP-bd_C"/>
</dbReference>
<dbReference type="STRING" id="679936.Sulac_2049"/>
<feature type="domain" description="AMP-binding enzyme C-terminal" evidence="4">
    <location>
        <begin position="379"/>
        <end position="456"/>
    </location>
</feature>
<dbReference type="InterPro" id="IPR000873">
    <property type="entry name" value="AMP-dep_synth/lig_dom"/>
</dbReference>
<dbReference type="GO" id="GO:0031956">
    <property type="term" value="F:medium-chain fatty acid-CoA ligase activity"/>
    <property type="evidence" value="ECO:0007669"/>
    <property type="project" value="TreeGrafter"/>
</dbReference>
<reference evidence="6" key="1">
    <citation type="submission" date="2011-12" db="EMBL/GenBank/DDBJ databases">
        <title>The complete genome of chromosome of Sulfobacillus acidophilus DSM 10332.</title>
        <authorList>
            <person name="Lucas S."/>
            <person name="Han J."/>
            <person name="Lapidus A."/>
            <person name="Bruce D."/>
            <person name="Goodwin L."/>
            <person name="Pitluck S."/>
            <person name="Peters L."/>
            <person name="Kyrpides N."/>
            <person name="Mavromatis K."/>
            <person name="Ivanova N."/>
            <person name="Mikhailova N."/>
            <person name="Chertkov O."/>
            <person name="Saunders E."/>
            <person name="Detter J.C."/>
            <person name="Tapia R."/>
            <person name="Han C."/>
            <person name="Land M."/>
            <person name="Hauser L."/>
            <person name="Markowitz V."/>
            <person name="Cheng J.-F."/>
            <person name="Hugenholtz P."/>
            <person name="Woyke T."/>
            <person name="Wu D."/>
            <person name="Pukall R."/>
            <person name="Gehrich-Schroeter G."/>
            <person name="Schneider S."/>
            <person name="Klenk H.-P."/>
            <person name="Eisen J.A."/>
        </authorList>
    </citation>
    <scope>NUCLEOTIDE SEQUENCE [LARGE SCALE GENOMIC DNA]</scope>
    <source>
        <strain evidence="6">ATCC 700253 / DSM 10332 / NAL</strain>
    </source>
</reference>
<evidence type="ECO:0000313" key="5">
    <source>
        <dbReference type="EMBL" id="AEW05539.1"/>
    </source>
</evidence>
<dbReference type="Pfam" id="PF00501">
    <property type="entry name" value="AMP-binding"/>
    <property type="match status" value="2"/>
</dbReference>
<dbReference type="KEGG" id="sap:Sulac_2049"/>
<dbReference type="EC" id="6.2.1.26" evidence="5"/>
<feature type="domain" description="AMP-dependent synthetase/ligase" evidence="3">
    <location>
        <begin position="25"/>
        <end position="104"/>
    </location>
</feature>
<reference evidence="5 6" key="2">
    <citation type="journal article" date="2012" name="Stand. Genomic Sci.">
        <title>Complete genome sequence of the moderately thermophilic mineral-sulfide-oxidizing firmicute Sulfobacillus acidophilus type strain (NAL(T)).</title>
        <authorList>
            <person name="Anderson I."/>
            <person name="Chertkov O."/>
            <person name="Chen A."/>
            <person name="Saunders E."/>
            <person name="Lapidus A."/>
            <person name="Nolan M."/>
            <person name="Lucas S."/>
            <person name="Hammon N."/>
            <person name="Deshpande S."/>
            <person name="Cheng J.F."/>
            <person name="Han C."/>
            <person name="Tapia R."/>
            <person name="Goodwin L.A."/>
            <person name="Pitluck S."/>
            <person name="Liolios K."/>
            <person name="Pagani I."/>
            <person name="Ivanova N."/>
            <person name="Mikhailova N."/>
            <person name="Pati A."/>
            <person name="Palaniappan K."/>
            <person name="Land M."/>
            <person name="Pan C."/>
            <person name="Rohde M."/>
            <person name="Pukall R."/>
            <person name="Goker M."/>
            <person name="Detter J.C."/>
            <person name="Woyke T."/>
            <person name="Bristow J."/>
            <person name="Eisen J.A."/>
            <person name="Markowitz V."/>
            <person name="Hugenholtz P."/>
            <person name="Kyrpides N.C."/>
            <person name="Klenk H.P."/>
            <person name="Mavromatis K."/>
        </authorList>
    </citation>
    <scope>NUCLEOTIDE SEQUENCE [LARGE SCALE GENOMIC DNA]</scope>
    <source>
        <strain evidence="6">ATCC 700253 / DSM 10332 / NAL</strain>
    </source>
</reference>
<gene>
    <name evidence="5" type="ordered locus">Sulac_2049</name>
</gene>
<dbReference type="HOGENOM" id="CLU_000022_59_7_9"/>
<dbReference type="PANTHER" id="PTHR43201:SF5">
    <property type="entry name" value="MEDIUM-CHAIN ACYL-COA LIGASE ACSF2, MITOCHONDRIAL"/>
    <property type="match status" value="1"/>
</dbReference>
<dbReference type="InterPro" id="IPR020845">
    <property type="entry name" value="AMP-binding_CS"/>
</dbReference>
<protein>
    <submittedName>
        <fullName evidence="5">O-succinylbenzoate--CoA ligase</fullName>
        <ecNumber evidence="5">6.2.1.26</ecNumber>
    </submittedName>
</protein>
<dbReference type="AlphaFoldDB" id="G8TSC7"/>
<evidence type="ECO:0000259" key="3">
    <source>
        <dbReference type="Pfam" id="PF00501"/>
    </source>
</evidence>
<keyword evidence="6" id="KW-1185">Reference proteome</keyword>
<comment type="similarity">
    <text evidence="1">Belongs to the ATP-dependent AMP-binding enzyme family.</text>
</comment>
<dbReference type="InterPro" id="IPR042099">
    <property type="entry name" value="ANL_N_sf"/>
</dbReference>
<evidence type="ECO:0000256" key="1">
    <source>
        <dbReference type="ARBA" id="ARBA00006432"/>
    </source>
</evidence>
<evidence type="ECO:0000259" key="4">
    <source>
        <dbReference type="Pfam" id="PF13193"/>
    </source>
</evidence>
<dbReference type="PROSITE" id="PS00455">
    <property type="entry name" value="AMP_BINDING"/>
    <property type="match status" value="1"/>
</dbReference>
<dbReference type="Pfam" id="PF13193">
    <property type="entry name" value="AMP-binding_C"/>
    <property type="match status" value="1"/>
</dbReference>
<dbReference type="SUPFAM" id="SSF56801">
    <property type="entry name" value="Acetyl-CoA synthetase-like"/>
    <property type="match status" value="1"/>
</dbReference>
<evidence type="ECO:0000313" key="6">
    <source>
        <dbReference type="Proteomes" id="UP000005439"/>
    </source>
</evidence>
<dbReference type="Gene3D" id="3.30.300.30">
    <property type="match status" value="1"/>
</dbReference>
<dbReference type="PATRIC" id="fig|679936.5.peg.2114"/>
<name>G8TSC7_SULAD</name>
<dbReference type="Proteomes" id="UP000005439">
    <property type="component" value="Chromosome"/>
</dbReference>
<dbReference type="EMBL" id="CP003179">
    <property type="protein sequence ID" value="AEW05539.1"/>
    <property type="molecule type" value="Genomic_DNA"/>
</dbReference>
<dbReference type="GO" id="GO:0008756">
    <property type="term" value="F:o-succinylbenzoate-CoA ligase activity"/>
    <property type="evidence" value="ECO:0007669"/>
    <property type="project" value="UniProtKB-EC"/>
</dbReference>
<sequence>MDLRQVSAGEATDLFLTVVGGAGIRSRWSFARLAEAVHGEAARLRRQGIRRGDRVGVTAGPPDQFIVAWYALWTLEAVVVPLNPSAPADDWQRTLTIAQAQWLWVLPGTPVRLAAAPAREGDSGAGMILLTSGSTGHPKPVGLAAEQLWLVAREVQKAHQLSPSDHEFCPLPLFHVNALVVGVLTSWATGSRLTLPEDGFHRRVFWHQVQAVKPSWLNLAPSILHILMDEPPLKPLPPLRMVRSASAPLPAMIRERVEREWGIPVIETYGMTEAGSQIAANPWPPDRRRPGTVGIGFGVAMRVVDQDGLPVSPGQSGEVEISGPTVIRPQWGPNRWARLRQGWYRTGDIGRLDADGYLTLEGRVRDLINRGGEKISPREVEEWLLQASGVQDVAVVGRPHPVLGEEPVAFVVPRETRESDRLPERLRVWAENGLDRFKRPADYFIVTRLPKGHTGKVQRQELRHWLLAGGGGH</sequence>
<evidence type="ECO:0000256" key="2">
    <source>
        <dbReference type="ARBA" id="ARBA00022598"/>
    </source>
</evidence>
<dbReference type="GO" id="GO:0006631">
    <property type="term" value="P:fatty acid metabolic process"/>
    <property type="evidence" value="ECO:0007669"/>
    <property type="project" value="TreeGrafter"/>
</dbReference>
<proteinExistence type="inferred from homology"/>
<dbReference type="PANTHER" id="PTHR43201">
    <property type="entry name" value="ACYL-COA SYNTHETASE"/>
    <property type="match status" value="1"/>
</dbReference>
<dbReference type="InterPro" id="IPR045851">
    <property type="entry name" value="AMP-bd_C_sf"/>
</dbReference>
<dbReference type="Gene3D" id="3.40.50.12780">
    <property type="entry name" value="N-terminal domain of ligase-like"/>
    <property type="match status" value="1"/>
</dbReference>
<feature type="domain" description="AMP-dependent synthetase/ligase" evidence="3">
    <location>
        <begin position="127"/>
        <end position="328"/>
    </location>
</feature>
<accession>G8TSC7</accession>
<organism evidence="5 6">
    <name type="scientific">Sulfobacillus acidophilus (strain ATCC 700253 / DSM 10332 / NAL)</name>
    <dbReference type="NCBI Taxonomy" id="679936"/>
    <lineage>
        <taxon>Bacteria</taxon>
        <taxon>Bacillati</taxon>
        <taxon>Bacillota</taxon>
        <taxon>Clostridia</taxon>
        <taxon>Eubacteriales</taxon>
        <taxon>Clostridiales Family XVII. Incertae Sedis</taxon>
        <taxon>Sulfobacillus</taxon>
    </lineage>
</organism>
<keyword evidence="2 5" id="KW-0436">Ligase</keyword>